<dbReference type="InterPro" id="IPR007324">
    <property type="entry name" value="Sugar-bd_dom_put"/>
</dbReference>
<evidence type="ECO:0000313" key="8">
    <source>
        <dbReference type="Proteomes" id="UP000218387"/>
    </source>
</evidence>
<sequence>MNRQDLRRNGSEKLSSENIKISKELVDLQRLVVPEIGSLIEMRYNILSTIKSEEPIGRRNLAFVLDMSERQVRNEIDFLQAQKLVQVERQGVVLTELGRKIIIQLKRMLYTYNGLEQLERELEEKLHLKKAIVSPGDMDMNYQVLKFMGRSGARYVLSIMKYKDILALTGGASTAAIAEQMKEAFYPDVYVIPARGGIGKSHSTQANNVVAEMGLKLHANYELLHLPDNIDNRLLEALKDYPEIKRVFNKMDDIDIFVFGIGRADVLADWRNMKESEKQALLDKGAVGEAFGHYFDIDGNVVSPSSTIGISIENYNRIQHVIAISGGESKADAIIGVSRVKPNMVLITDESAAKEIIRKLNK</sequence>
<dbReference type="Pfam" id="PF21715">
    <property type="entry name" value="CggR_N"/>
    <property type="match status" value="1"/>
</dbReference>
<dbReference type="Pfam" id="PF04198">
    <property type="entry name" value="Sugar-bind"/>
    <property type="match status" value="1"/>
</dbReference>
<evidence type="ECO:0000256" key="1">
    <source>
        <dbReference type="ARBA" id="ARBA00010466"/>
    </source>
</evidence>
<reference evidence="7 8" key="1">
    <citation type="submission" date="2018-05" db="EMBL/GenBank/DDBJ databases">
        <title>Genome comparison of Eubacterium sp.</title>
        <authorList>
            <person name="Feng Y."/>
            <person name="Sanchez-Andrea I."/>
            <person name="Stams A.J.M."/>
            <person name="De Vos W.M."/>
        </authorList>
    </citation>
    <scope>NUCLEOTIDE SEQUENCE [LARGE SCALE GENOMIC DNA]</scope>
    <source>
        <strain evidence="7 8">YI</strain>
    </source>
</reference>
<evidence type="ECO:0000256" key="3">
    <source>
        <dbReference type="ARBA" id="ARBA00023125"/>
    </source>
</evidence>
<keyword evidence="3" id="KW-0238">DNA-binding</keyword>
<dbReference type="EMBL" id="CP029487">
    <property type="protein sequence ID" value="QCT72834.1"/>
    <property type="molecule type" value="Genomic_DNA"/>
</dbReference>
<comment type="similarity">
    <text evidence="1">Belongs to the SorC transcriptional regulatory family.</text>
</comment>
<evidence type="ECO:0000256" key="4">
    <source>
        <dbReference type="ARBA" id="ARBA00023163"/>
    </source>
</evidence>
<dbReference type="PANTHER" id="PTHR34294">
    <property type="entry name" value="TRANSCRIPTIONAL REGULATOR-RELATED"/>
    <property type="match status" value="1"/>
</dbReference>
<keyword evidence="8" id="KW-1185">Reference proteome</keyword>
<dbReference type="InterPro" id="IPR048715">
    <property type="entry name" value="CggR_N"/>
</dbReference>
<dbReference type="SUPFAM" id="SSF100950">
    <property type="entry name" value="NagB/RpiA/CoA transferase-like"/>
    <property type="match status" value="1"/>
</dbReference>
<evidence type="ECO:0000259" key="6">
    <source>
        <dbReference type="Pfam" id="PF21715"/>
    </source>
</evidence>
<feature type="domain" description="CggR N-terminal DNA binding" evidence="6">
    <location>
        <begin position="40"/>
        <end position="108"/>
    </location>
</feature>
<dbReference type="Gene3D" id="1.10.10.10">
    <property type="entry name" value="Winged helix-like DNA-binding domain superfamily/Winged helix DNA-binding domain"/>
    <property type="match status" value="1"/>
</dbReference>
<protein>
    <submittedName>
        <fullName evidence="7">Uncharacterized protein</fullName>
    </submittedName>
</protein>
<dbReference type="KEGG" id="emt:CPZ25_016400"/>
<dbReference type="Gene3D" id="3.40.50.1360">
    <property type="match status" value="1"/>
</dbReference>
<dbReference type="GO" id="GO:0003677">
    <property type="term" value="F:DNA binding"/>
    <property type="evidence" value="ECO:0007669"/>
    <property type="project" value="UniProtKB-KW"/>
</dbReference>
<dbReference type="InterPro" id="IPR037171">
    <property type="entry name" value="NagB/RpiA_transferase-like"/>
</dbReference>
<dbReference type="RefSeq" id="WP_058695832.1">
    <property type="nucleotide sequence ID" value="NZ_CABJDW020000018.1"/>
</dbReference>
<keyword evidence="2" id="KW-0805">Transcription regulation</keyword>
<dbReference type="InterPro" id="IPR036388">
    <property type="entry name" value="WH-like_DNA-bd_sf"/>
</dbReference>
<name>A0A4P9CB62_EUBML</name>
<dbReference type="PANTHER" id="PTHR34294:SF5">
    <property type="entry name" value="CENTRAL GLYCOLYTIC GENES REGULATOR"/>
    <property type="match status" value="1"/>
</dbReference>
<evidence type="ECO:0000259" key="5">
    <source>
        <dbReference type="Pfam" id="PF04198"/>
    </source>
</evidence>
<keyword evidence="4" id="KW-0804">Transcription</keyword>
<dbReference type="GO" id="GO:0030246">
    <property type="term" value="F:carbohydrate binding"/>
    <property type="evidence" value="ECO:0007669"/>
    <property type="project" value="InterPro"/>
</dbReference>
<dbReference type="Proteomes" id="UP000218387">
    <property type="component" value="Chromosome"/>
</dbReference>
<dbReference type="SUPFAM" id="SSF46785">
    <property type="entry name" value="Winged helix' DNA-binding domain"/>
    <property type="match status" value="1"/>
</dbReference>
<evidence type="ECO:0000313" key="7">
    <source>
        <dbReference type="EMBL" id="QCT72834.1"/>
    </source>
</evidence>
<accession>A0A4P9CB62</accession>
<dbReference type="InterPro" id="IPR051054">
    <property type="entry name" value="SorC_transcr_regulators"/>
</dbReference>
<dbReference type="AlphaFoldDB" id="A0A4P9CB62"/>
<dbReference type="InterPro" id="IPR036390">
    <property type="entry name" value="WH_DNA-bd_sf"/>
</dbReference>
<proteinExistence type="inferred from homology"/>
<organism evidence="7 8">
    <name type="scientific">Eubacterium maltosivorans</name>
    <dbReference type="NCBI Taxonomy" id="2041044"/>
    <lineage>
        <taxon>Bacteria</taxon>
        <taxon>Bacillati</taxon>
        <taxon>Bacillota</taxon>
        <taxon>Clostridia</taxon>
        <taxon>Eubacteriales</taxon>
        <taxon>Eubacteriaceae</taxon>
        <taxon>Eubacterium</taxon>
    </lineage>
</organism>
<feature type="domain" description="Sugar-binding" evidence="5">
    <location>
        <begin position="112"/>
        <end position="357"/>
    </location>
</feature>
<evidence type="ECO:0000256" key="2">
    <source>
        <dbReference type="ARBA" id="ARBA00023015"/>
    </source>
</evidence>
<gene>
    <name evidence="7" type="ORF">CPZ25_016400</name>
</gene>